<dbReference type="EMBL" id="JEMA01001114">
    <property type="protein sequence ID" value="KYF62224.1"/>
    <property type="molecule type" value="Genomic_DNA"/>
</dbReference>
<dbReference type="InterPro" id="IPR011042">
    <property type="entry name" value="6-blade_b-propeller_TolB-like"/>
</dbReference>
<dbReference type="InterPro" id="IPR052918">
    <property type="entry name" value="Motility_Chemotaxis_Reg"/>
</dbReference>
<evidence type="ECO:0000313" key="2">
    <source>
        <dbReference type="Proteomes" id="UP000075260"/>
    </source>
</evidence>
<dbReference type="PANTHER" id="PTHR35580">
    <property type="entry name" value="CELL SURFACE GLYCOPROTEIN (S-LAYER PROTEIN)-LIKE PROTEIN"/>
    <property type="match status" value="1"/>
</dbReference>
<organism evidence="1 2">
    <name type="scientific">Sorangium cellulosum</name>
    <name type="common">Polyangium cellulosum</name>
    <dbReference type="NCBI Taxonomy" id="56"/>
    <lineage>
        <taxon>Bacteria</taxon>
        <taxon>Pseudomonadati</taxon>
        <taxon>Myxococcota</taxon>
        <taxon>Polyangia</taxon>
        <taxon>Polyangiales</taxon>
        <taxon>Polyangiaceae</taxon>
        <taxon>Sorangium</taxon>
    </lineage>
</organism>
<reference evidence="1 2" key="1">
    <citation type="submission" date="2014-02" db="EMBL/GenBank/DDBJ databases">
        <title>The small core and large imbalanced accessory genome model reveals a collaborative survival strategy of Sorangium cellulosum strains in nature.</title>
        <authorList>
            <person name="Han K."/>
            <person name="Peng R."/>
            <person name="Blom J."/>
            <person name="Li Y.-Z."/>
        </authorList>
    </citation>
    <scope>NUCLEOTIDE SEQUENCE [LARGE SCALE GENOMIC DNA]</scope>
    <source>
        <strain evidence="1 2">So0008-312</strain>
    </source>
</reference>
<comment type="caution">
    <text evidence="1">The sequence shown here is derived from an EMBL/GenBank/DDBJ whole genome shotgun (WGS) entry which is preliminary data.</text>
</comment>
<dbReference type="Gene3D" id="2.120.10.30">
    <property type="entry name" value="TolB, C-terminal domain"/>
    <property type="match status" value="1"/>
</dbReference>
<evidence type="ECO:0008006" key="3">
    <source>
        <dbReference type="Google" id="ProtNLM"/>
    </source>
</evidence>
<evidence type="ECO:0000313" key="1">
    <source>
        <dbReference type="EMBL" id="KYF62224.1"/>
    </source>
</evidence>
<gene>
    <name evidence="1" type="ORF">BE15_06310</name>
</gene>
<dbReference type="PANTHER" id="PTHR35580:SF1">
    <property type="entry name" value="PHYTASE-LIKE DOMAIN-CONTAINING PROTEIN"/>
    <property type="match status" value="1"/>
</dbReference>
<proteinExistence type="predicted"/>
<name>A0A150Q2M4_SORCE</name>
<protein>
    <recommendedName>
        <fullName evidence="3">Bulb-type lectin domain-containing protein</fullName>
    </recommendedName>
</protein>
<dbReference type="AlphaFoldDB" id="A0A150Q2M4"/>
<sequence length="289" mass="29849">MPGSIVACYTGPAGTSGVGRCAPGTQTCRPDGFGYGACTGEVTPAPERCATPEDESCDGEPHCPQPPPWARGFGAAANDAGSSIASDAAGNYYVSGTFSGTVDFGTGLLTSAGQSDIFFLKLDPSGSVLWSMRIGAAGPDRSGAVTVDGSGNVFLTGLYNGSPELDGCLLPYTDGSYFVAEFDPDGNPVWSDSGHDATDWASIEQIAIDARGNMYLALIRYESAVLAKLDASSKALLWTQRIPADLARGARLALDSAGNPVIAATESSSSYNPRTFLVSKYAPTGDVLW</sequence>
<dbReference type="Proteomes" id="UP000075260">
    <property type="component" value="Unassembled WGS sequence"/>
</dbReference>
<dbReference type="SUPFAM" id="SSF101898">
    <property type="entry name" value="NHL repeat"/>
    <property type="match status" value="1"/>
</dbReference>
<accession>A0A150Q2M4</accession>